<dbReference type="Pfam" id="PF00962">
    <property type="entry name" value="A_deaminase"/>
    <property type="match status" value="1"/>
</dbReference>
<comment type="similarity">
    <text evidence="2">Belongs to the metallo-dependent hydrolases superfamily. Adenosine and AMP deaminases family.</text>
</comment>
<evidence type="ECO:0000313" key="8">
    <source>
        <dbReference type="Proteomes" id="UP000711995"/>
    </source>
</evidence>
<dbReference type="InterPro" id="IPR032466">
    <property type="entry name" value="Metal_Hydrolase"/>
</dbReference>
<dbReference type="NCBIfam" id="TIGR01430">
    <property type="entry name" value="aden_deam"/>
    <property type="match status" value="1"/>
</dbReference>
<evidence type="ECO:0000256" key="3">
    <source>
        <dbReference type="ARBA" id="ARBA00022723"/>
    </source>
</evidence>
<sequence>MDNNLLQKLPKIELHRHIEGAFHPETLFHIAMKNQLDFPSNFADFKDTLQFPKDSKPDFALFLSKFYNKWYHSLDDVYTVVYNSFLHLDNNEHLFYSEIRFNPFHFAIHQGFDPVETLKVFLMATRSAIRTTKQNTKLLMTINRGFYPEEKYIEIFQQFMKHVDLLDVIGIDLAGDEVNFPPEHFTKFFNLIQSYGYPCTIHAGEVTSAQQIWTAIDQLHAKRIGHGVKLIDDFQLINYVKEKNIAFEMCPISNYQTGAYIDTKTHPIKSLLEQGVQVTLNSDDPTVQNTTLVDDYVACVDQMGMSLENLHTLNHNAINASFLSDKEKNLLRHQFNHQWNKTIH</sequence>
<dbReference type="InterPro" id="IPR006330">
    <property type="entry name" value="Ado/ade_deaminase"/>
</dbReference>
<reference evidence="7 8" key="1">
    <citation type="submission" date="2020-03" db="EMBL/GenBank/DDBJ databases">
        <title>Spirochaetal bacteria isolated from arthropods constitute a novel genus Entomospira genus novum within the order Spirochaetales.</title>
        <authorList>
            <person name="Grana-Miraglia L."/>
            <person name="Sikutova S."/>
            <person name="Fingerle V."/>
            <person name="Sing A."/>
            <person name="Castillo-Ramirez S."/>
            <person name="Margos G."/>
            <person name="Rudolf I."/>
        </authorList>
    </citation>
    <scope>NUCLEOTIDE SEQUENCE [LARGE SCALE GENOMIC DNA]</scope>
    <source>
        <strain evidence="7 8">BR193</strain>
    </source>
</reference>
<gene>
    <name evidence="7" type="primary">add</name>
    <name evidence="7" type="ORF">HCT14_02660</name>
</gene>
<proteinExistence type="inferred from homology"/>
<dbReference type="Proteomes" id="UP000711995">
    <property type="component" value="Unassembled WGS sequence"/>
</dbReference>
<dbReference type="Gene3D" id="3.20.20.140">
    <property type="entry name" value="Metal-dependent hydrolases"/>
    <property type="match status" value="1"/>
</dbReference>
<dbReference type="GO" id="GO:0019239">
    <property type="term" value="F:deaminase activity"/>
    <property type="evidence" value="ECO:0007669"/>
    <property type="project" value="InterPro"/>
</dbReference>
<dbReference type="InterPro" id="IPR001365">
    <property type="entry name" value="A_deaminase_dom"/>
</dbReference>
<feature type="domain" description="Adenosine deaminase" evidence="6">
    <location>
        <begin position="10"/>
        <end position="334"/>
    </location>
</feature>
<evidence type="ECO:0000256" key="4">
    <source>
        <dbReference type="ARBA" id="ARBA00022801"/>
    </source>
</evidence>
<keyword evidence="5" id="KW-0862">Zinc</keyword>
<protein>
    <submittedName>
        <fullName evidence="7">Adenosine deaminase</fullName>
        <ecNumber evidence="7">3.5.4.4</ecNumber>
    </submittedName>
</protein>
<organism evidence="7 8">
    <name type="scientific">Entomospira entomophila</name>
    <dbReference type="NCBI Taxonomy" id="2719988"/>
    <lineage>
        <taxon>Bacteria</taxon>
        <taxon>Pseudomonadati</taxon>
        <taxon>Spirochaetota</taxon>
        <taxon>Spirochaetia</taxon>
        <taxon>Spirochaetales</taxon>
        <taxon>Spirochaetaceae</taxon>
        <taxon>Entomospira</taxon>
    </lineage>
</organism>
<dbReference type="RefSeq" id="WP_167700016.1">
    <property type="nucleotide sequence ID" value="NZ_CP118174.1"/>
</dbReference>
<dbReference type="EC" id="3.5.4.4" evidence="7"/>
<evidence type="ECO:0000256" key="2">
    <source>
        <dbReference type="ARBA" id="ARBA00006676"/>
    </source>
</evidence>
<dbReference type="GO" id="GO:0016814">
    <property type="term" value="F:hydrolase activity, acting on carbon-nitrogen (but not peptide) bonds, in cyclic amidines"/>
    <property type="evidence" value="ECO:0007669"/>
    <property type="project" value="UniProtKB-ARBA"/>
</dbReference>
<name>A0A968G9E5_9SPIO</name>
<dbReference type="GO" id="GO:0046872">
    <property type="term" value="F:metal ion binding"/>
    <property type="evidence" value="ECO:0007669"/>
    <property type="project" value="UniProtKB-KW"/>
</dbReference>
<evidence type="ECO:0000256" key="5">
    <source>
        <dbReference type="ARBA" id="ARBA00022833"/>
    </source>
</evidence>
<dbReference type="PANTHER" id="PTHR43114">
    <property type="entry name" value="ADENINE DEAMINASE"/>
    <property type="match status" value="1"/>
</dbReference>
<dbReference type="SUPFAM" id="SSF51556">
    <property type="entry name" value="Metallo-dependent hydrolases"/>
    <property type="match status" value="1"/>
</dbReference>
<dbReference type="EMBL" id="JAATLJ010000001">
    <property type="protein sequence ID" value="NIZ40416.1"/>
    <property type="molecule type" value="Genomic_DNA"/>
</dbReference>
<keyword evidence="4 7" id="KW-0378">Hydrolase</keyword>
<dbReference type="AlphaFoldDB" id="A0A968G9E5"/>
<keyword evidence="3" id="KW-0479">Metal-binding</keyword>
<evidence type="ECO:0000256" key="1">
    <source>
        <dbReference type="ARBA" id="ARBA00001947"/>
    </source>
</evidence>
<accession>A0A968G9E5</accession>
<dbReference type="PANTHER" id="PTHR43114:SF6">
    <property type="entry name" value="ADENINE DEAMINASE"/>
    <property type="match status" value="1"/>
</dbReference>
<comment type="caution">
    <text evidence="7">The sequence shown here is derived from an EMBL/GenBank/DDBJ whole genome shotgun (WGS) entry which is preliminary data.</text>
</comment>
<keyword evidence="8" id="KW-1185">Reference proteome</keyword>
<comment type="cofactor">
    <cofactor evidence="1">
        <name>Zn(2+)</name>
        <dbReference type="ChEBI" id="CHEBI:29105"/>
    </cofactor>
</comment>
<evidence type="ECO:0000313" key="7">
    <source>
        <dbReference type="EMBL" id="NIZ40416.1"/>
    </source>
</evidence>
<evidence type="ECO:0000259" key="6">
    <source>
        <dbReference type="Pfam" id="PF00962"/>
    </source>
</evidence>